<gene>
    <name evidence="4" type="ORF">BJBARM5_0794</name>
</gene>
<name>D6GWB2_PARA5</name>
<evidence type="ECO:0000313" key="5">
    <source>
        <dbReference type="Proteomes" id="UP000009376"/>
    </source>
</evidence>
<dbReference type="InterPro" id="IPR035647">
    <property type="entry name" value="EFG_III/V"/>
</dbReference>
<evidence type="ECO:0000256" key="1">
    <source>
        <dbReference type="ARBA" id="ARBA00007433"/>
    </source>
</evidence>
<dbReference type="NCBIfam" id="TIGR00291">
    <property type="entry name" value="RNA_SBDS"/>
    <property type="match status" value="1"/>
</dbReference>
<reference evidence="4 5" key="1">
    <citation type="journal article" date="2010" name="Proc. Natl. Acad. Sci. U.S.A.">
        <title>Enigmatic, ultrasmall, uncultivated Archaea.</title>
        <authorList>
            <person name="Baker B.J."/>
            <person name="Comolli L.R."/>
            <person name="Dick G.J."/>
            <person name="Hauser L.J."/>
            <person name="Hyatt D."/>
            <person name="Dill B.D."/>
            <person name="Land M.L."/>
            <person name="Verberkmoes N.C."/>
            <person name="Hettich R.L."/>
            <person name="Banfield J.F."/>
        </authorList>
    </citation>
    <scope>NUCLEOTIDE SEQUENCE [LARGE SCALE GENOMIC DNA]</scope>
</reference>
<protein>
    <submittedName>
        <fullName evidence="4">Shwachman-Bodian-Diamond syndrome protein</fullName>
    </submittedName>
</protein>
<dbReference type="SUPFAM" id="SSF89895">
    <property type="entry name" value="FYSH domain"/>
    <property type="match status" value="1"/>
</dbReference>
<dbReference type="InterPro" id="IPR002140">
    <property type="entry name" value="Sdo1/SBDS"/>
</dbReference>
<proteinExistence type="inferred from homology"/>
<dbReference type="Pfam" id="PF01172">
    <property type="entry name" value="SBDS_N"/>
    <property type="match status" value="1"/>
</dbReference>
<accession>D6GWB2</accession>
<dbReference type="SUPFAM" id="SSF54980">
    <property type="entry name" value="EF-G C-terminal domain-like"/>
    <property type="match status" value="1"/>
</dbReference>
<evidence type="ECO:0000313" key="4">
    <source>
        <dbReference type="EMBL" id="EFD92491.1"/>
    </source>
</evidence>
<feature type="domain" description="Ribosome maturation protein SDO1/SBDS central" evidence="3">
    <location>
        <begin position="96"/>
        <end position="155"/>
    </location>
</feature>
<dbReference type="InterPro" id="IPR039100">
    <property type="entry name" value="Sdo1/SBDS-like"/>
</dbReference>
<dbReference type="GO" id="GO:0042256">
    <property type="term" value="P:cytosolic ribosome assembly"/>
    <property type="evidence" value="ECO:0007669"/>
    <property type="project" value="InterPro"/>
</dbReference>
<evidence type="ECO:0000259" key="3">
    <source>
        <dbReference type="Pfam" id="PF09377"/>
    </source>
</evidence>
<dbReference type="EMBL" id="GG745586">
    <property type="protein sequence ID" value="EFD92491.1"/>
    <property type="molecule type" value="Genomic_DNA"/>
</dbReference>
<dbReference type="AlphaFoldDB" id="D6GWB2"/>
<dbReference type="Gene3D" id="3.30.1250.10">
    <property type="entry name" value="Ribosome maturation protein SBDS, N-terminal domain"/>
    <property type="match status" value="1"/>
</dbReference>
<sequence length="224" mass="25531">MVDRVTAKLEKLGKRYEIEVDCEKAIDIRNGKSSDIDSALLVDKIFKDIKKGEVAGNLRRELGTDDIRTIALKIIKEGEIQLSTAYKQKQSQMLKNRIIDKIAGMAIDLNTNLPIPRKRIELAMEDVHHNFDINKPEKEQLDEVLLKLKKILPIKLGELDYTIEIPIQYANDVMLYLKRLTNIKNNTRSDKSLVVNISVKAGNENELMSKIKSVTHGNINVKKI</sequence>
<dbReference type="Proteomes" id="UP000009376">
    <property type="component" value="Unassembled WGS sequence"/>
</dbReference>
<organism evidence="4 5">
    <name type="scientific">Candidatus Parvarchaeum acidophilus ARMAN-5</name>
    <dbReference type="NCBI Taxonomy" id="662762"/>
    <lineage>
        <taxon>Archaea</taxon>
        <taxon>Candidatus Parvarchaeota</taxon>
        <taxon>Candidatus Parvarchaeum</taxon>
    </lineage>
</organism>
<dbReference type="Gene3D" id="3.30.70.240">
    <property type="match status" value="1"/>
</dbReference>
<dbReference type="InterPro" id="IPR037188">
    <property type="entry name" value="Sdo1/SBDS_central_sf"/>
</dbReference>
<comment type="similarity">
    <text evidence="1">Belongs to the SDO1/SBDS family.</text>
</comment>
<dbReference type="PANTHER" id="PTHR10927:SF4">
    <property type="entry name" value="RIBOSOME MATURATION PROTEIN SDO1 HOMOLOG"/>
    <property type="match status" value="1"/>
</dbReference>
<dbReference type="Pfam" id="PF09377">
    <property type="entry name" value="SBDS_domain_II"/>
    <property type="match status" value="1"/>
</dbReference>
<dbReference type="InterPro" id="IPR019783">
    <property type="entry name" value="SDO1/SBDS_N"/>
</dbReference>
<dbReference type="PANTHER" id="PTHR10927">
    <property type="entry name" value="RIBOSOME MATURATION PROTEIN SBDS"/>
    <property type="match status" value="1"/>
</dbReference>
<dbReference type="InterPro" id="IPR036786">
    <property type="entry name" value="Ribosome_mat_SBDS_N_sf"/>
</dbReference>
<dbReference type="Gene3D" id="1.10.10.900">
    <property type="entry name" value="SBDS protein C-terminal domain, subdomain 1"/>
    <property type="match status" value="1"/>
</dbReference>
<feature type="domain" description="Ribosome maturation protein SDO1/SBDS N-terminal" evidence="2">
    <location>
        <begin position="5"/>
        <end position="85"/>
    </location>
</feature>
<dbReference type="SUPFAM" id="SSF109728">
    <property type="entry name" value="Hypothetical protein AF0491, middle domain"/>
    <property type="match status" value="1"/>
</dbReference>
<dbReference type="InterPro" id="IPR018978">
    <property type="entry name" value="SDO1/SBDS_central"/>
</dbReference>
<evidence type="ECO:0000259" key="2">
    <source>
        <dbReference type="Pfam" id="PF01172"/>
    </source>
</evidence>